<dbReference type="EMBL" id="ON005621">
    <property type="protein sequence ID" value="UTC27952.1"/>
    <property type="molecule type" value="Genomic_DNA"/>
</dbReference>
<dbReference type="InterPro" id="IPR036390">
    <property type="entry name" value="WH_DNA-bd_sf"/>
</dbReference>
<name>A0A9E7SQL9_9CAUD</name>
<dbReference type="KEGG" id="vg:79585778"/>
<dbReference type="RefSeq" id="YP_010738407.1">
    <property type="nucleotide sequence ID" value="NC_073027.1"/>
</dbReference>
<dbReference type="Gene3D" id="1.10.10.10">
    <property type="entry name" value="Winged helix-like DNA-binding domain superfamily/Winged helix DNA-binding domain"/>
    <property type="match status" value="1"/>
</dbReference>
<proteinExistence type="predicted"/>
<evidence type="ECO:0000313" key="3">
    <source>
        <dbReference type="Proteomes" id="UP001056518"/>
    </source>
</evidence>
<dbReference type="InterPro" id="IPR036388">
    <property type="entry name" value="WH-like_DNA-bd_sf"/>
</dbReference>
<dbReference type="Proteomes" id="UP001056518">
    <property type="component" value="Segment"/>
</dbReference>
<protein>
    <submittedName>
        <fullName evidence="2">Uncharacterized protein</fullName>
    </submittedName>
</protein>
<sequence length="142" mass="15916">MRAKATPTRRPVRAWLEANPGWHSVSYISTQVRLDPDAVTDALCKLRRAGEVASKPNGVRRLYSLVQGAPDQSRRVGKDMEAKKARDKAYFKAKAAELRAERLARMEAEPSPPSEPEQPRAETVAEFKARGGQVETLPVHWR</sequence>
<feature type="compositionally biased region" description="Basic and acidic residues" evidence="1">
    <location>
        <begin position="117"/>
        <end position="129"/>
    </location>
</feature>
<dbReference type="SUPFAM" id="SSF46785">
    <property type="entry name" value="Winged helix' DNA-binding domain"/>
    <property type="match status" value="1"/>
</dbReference>
<dbReference type="GeneID" id="79585778"/>
<evidence type="ECO:0000313" key="2">
    <source>
        <dbReference type="EMBL" id="UTC27952.1"/>
    </source>
</evidence>
<keyword evidence="3" id="KW-1185">Reference proteome</keyword>
<organism evidence="2 3">
    <name type="scientific">Stenotrophomonas phage A1432</name>
    <dbReference type="NCBI Taxonomy" id="2930315"/>
    <lineage>
        <taxon>Viruses</taxon>
        <taxon>Duplodnaviria</taxon>
        <taxon>Heunggongvirae</taxon>
        <taxon>Uroviricota</taxon>
        <taxon>Caudoviricetes</taxon>
        <taxon>Mesyanzhinovviridae</taxon>
        <taxon>Bradleyvirinae</taxon>
        <taxon>Ghuizhouvirus</taxon>
        <taxon>Ghuizhouvirus A1432</taxon>
    </lineage>
</organism>
<evidence type="ECO:0000256" key="1">
    <source>
        <dbReference type="SAM" id="MobiDB-lite"/>
    </source>
</evidence>
<feature type="region of interest" description="Disordered" evidence="1">
    <location>
        <begin position="104"/>
        <end position="142"/>
    </location>
</feature>
<reference evidence="2" key="1">
    <citation type="submission" date="2022-03" db="EMBL/GenBank/DDBJ databases">
        <authorList>
            <person name="Xu M."/>
        </authorList>
    </citation>
    <scope>NUCLEOTIDE SEQUENCE</scope>
</reference>
<accession>A0A9E7SQL9</accession>